<evidence type="ECO:0000313" key="1">
    <source>
        <dbReference type="EMBL" id="BAD54641.1"/>
    </source>
</evidence>
<evidence type="ECO:0000313" key="2">
    <source>
        <dbReference type="EMBL" id="BAD69396.1"/>
    </source>
</evidence>
<sequence length="140" mass="16170">MVYYGKFSNGVQVAVKTLHRTLDRRTEEQLYYHIKAPPPRHLFTSTSRTARLTASCSSMAAAVAWCARPVRYLHEEFQHWIMHYNIKLRKVLLIADVLRAQVSGLYWAAPWARLVMFQPRPKQAALPAYMSSNRKHGGID</sequence>
<reference evidence="2" key="2">
    <citation type="submission" date="2004-05" db="EMBL/GenBank/DDBJ databases">
        <title>Oryza sativa nipponbare(GA3) genomic DNA, chromosome 6, BAC clone:B1026E06.</title>
        <authorList>
            <person name="Sasaki T."/>
            <person name="Matsumoto T."/>
            <person name="Fujisawa M."/>
        </authorList>
    </citation>
    <scope>NUCLEOTIDE SEQUENCE</scope>
</reference>
<accession>Q5Z585</accession>
<reference evidence="1" key="1">
    <citation type="submission" date="2002-09" db="EMBL/GenBank/DDBJ databases">
        <title>Oryza sativa nipponbare(GA3) genomic DNA, chromosome 6, BAC clone:B1066D09.</title>
        <authorList>
            <person name="Sasaki T."/>
            <person name="Matsumoto T."/>
            <person name="Katayose Y."/>
        </authorList>
    </citation>
    <scope>NUCLEOTIDE SEQUENCE</scope>
</reference>
<reference evidence="3" key="3">
    <citation type="journal article" date="2005" name="Nature">
        <title>The map-based sequence of the rice genome.</title>
        <authorList>
            <consortium name="International rice genome sequencing project (IRGSP)"/>
            <person name="Matsumoto T."/>
            <person name="Wu J."/>
            <person name="Kanamori H."/>
            <person name="Katayose Y."/>
            <person name="Fujisawa M."/>
            <person name="Namiki N."/>
            <person name="Mizuno H."/>
            <person name="Yamamoto K."/>
            <person name="Antonio B.A."/>
            <person name="Baba T."/>
            <person name="Sakata K."/>
            <person name="Nagamura Y."/>
            <person name="Aoki H."/>
            <person name="Arikawa K."/>
            <person name="Arita K."/>
            <person name="Bito T."/>
            <person name="Chiden Y."/>
            <person name="Fujitsuka N."/>
            <person name="Fukunaka R."/>
            <person name="Hamada M."/>
            <person name="Harada C."/>
            <person name="Hayashi A."/>
            <person name="Hijishita S."/>
            <person name="Honda M."/>
            <person name="Hosokawa S."/>
            <person name="Ichikawa Y."/>
            <person name="Idonuma A."/>
            <person name="Iijima M."/>
            <person name="Ikeda M."/>
            <person name="Ikeno M."/>
            <person name="Ito K."/>
            <person name="Ito S."/>
            <person name="Ito T."/>
            <person name="Ito Y."/>
            <person name="Ito Y."/>
            <person name="Iwabuchi A."/>
            <person name="Kamiya K."/>
            <person name="Karasawa W."/>
            <person name="Kurita K."/>
            <person name="Katagiri S."/>
            <person name="Kikuta A."/>
            <person name="Kobayashi H."/>
            <person name="Kobayashi N."/>
            <person name="Machita K."/>
            <person name="Maehara T."/>
            <person name="Masukawa M."/>
            <person name="Mizubayashi T."/>
            <person name="Mukai Y."/>
            <person name="Nagasaki H."/>
            <person name="Nagata Y."/>
            <person name="Naito S."/>
            <person name="Nakashima M."/>
            <person name="Nakama Y."/>
            <person name="Nakamichi Y."/>
            <person name="Nakamura M."/>
            <person name="Meguro A."/>
            <person name="Negishi M."/>
            <person name="Ohta I."/>
            <person name="Ohta T."/>
            <person name="Okamoto M."/>
            <person name="Ono N."/>
            <person name="Saji S."/>
            <person name="Sakaguchi M."/>
            <person name="Sakai K."/>
            <person name="Shibata M."/>
            <person name="Shimokawa T."/>
            <person name="Song J."/>
            <person name="Takazaki Y."/>
            <person name="Terasawa K."/>
            <person name="Tsugane M."/>
            <person name="Tsuji K."/>
            <person name="Ueda S."/>
            <person name="Waki K."/>
            <person name="Yamagata H."/>
            <person name="Yamamoto M."/>
            <person name="Yamamoto S."/>
            <person name="Yamane H."/>
            <person name="Yoshiki S."/>
            <person name="Yoshihara R."/>
            <person name="Yukawa K."/>
            <person name="Zhong H."/>
            <person name="Yano M."/>
            <person name="Yuan Q."/>
            <person name="Ouyang S."/>
            <person name="Liu J."/>
            <person name="Jones K.M."/>
            <person name="Gansberger K."/>
            <person name="Moffat K."/>
            <person name="Hill J."/>
            <person name="Bera J."/>
            <person name="Fadrosh D."/>
            <person name="Jin S."/>
            <person name="Johri S."/>
            <person name="Kim M."/>
            <person name="Overton L."/>
            <person name="Reardon M."/>
            <person name="Tsitrin T."/>
            <person name="Vuong H."/>
            <person name="Weaver B."/>
            <person name="Ciecko A."/>
            <person name="Tallon L."/>
            <person name="Jackson J."/>
            <person name="Pai G."/>
            <person name="Aken S.V."/>
            <person name="Utterback T."/>
            <person name="Reidmuller S."/>
            <person name="Feldblyum T."/>
            <person name="Hsiao J."/>
            <person name="Zismann V."/>
            <person name="Iobst S."/>
            <person name="de Vazeille A.R."/>
            <person name="Buell C.R."/>
            <person name="Ying K."/>
            <person name="Li Y."/>
            <person name="Lu T."/>
            <person name="Huang Y."/>
            <person name="Zhao Q."/>
            <person name="Feng Q."/>
            <person name="Zhang L."/>
            <person name="Zhu J."/>
            <person name="Weng Q."/>
            <person name="Mu J."/>
            <person name="Lu Y."/>
            <person name="Fan D."/>
            <person name="Liu Y."/>
            <person name="Guan J."/>
            <person name="Zhang Y."/>
            <person name="Yu S."/>
            <person name="Liu X."/>
            <person name="Zhang Y."/>
            <person name="Hong G."/>
            <person name="Han B."/>
            <person name="Choisne N."/>
            <person name="Demange N."/>
            <person name="Orjeda G."/>
            <person name="Samain S."/>
            <person name="Cattolico L."/>
            <person name="Pelletier E."/>
            <person name="Couloux A."/>
            <person name="Segurens B."/>
            <person name="Wincker P."/>
            <person name="D'Hont A."/>
            <person name="Scarpelli C."/>
            <person name="Weissenbach J."/>
            <person name="Salanoubat M."/>
            <person name="Quetier F."/>
            <person name="Yu Y."/>
            <person name="Kim H.R."/>
            <person name="Rambo T."/>
            <person name="Currie J."/>
            <person name="Collura K."/>
            <person name="Luo M."/>
            <person name="Yang T."/>
            <person name="Ammiraju J.S.S."/>
            <person name="Engler F."/>
            <person name="Soderlund C."/>
            <person name="Wing R.A."/>
            <person name="Palmer L.E."/>
            <person name="de la Bastide M."/>
            <person name="Spiegel L."/>
            <person name="Nascimento L."/>
            <person name="Zutavern T."/>
            <person name="O'Shaughnessy A."/>
            <person name="Dike S."/>
            <person name="Dedhia N."/>
            <person name="Preston R."/>
            <person name="Balija V."/>
            <person name="McCombie W.R."/>
            <person name="Chow T."/>
            <person name="Chen H."/>
            <person name="Chung M."/>
            <person name="Chen C."/>
            <person name="Shaw J."/>
            <person name="Wu H."/>
            <person name="Hsiao K."/>
            <person name="Chao Y."/>
            <person name="Chu M."/>
            <person name="Cheng C."/>
            <person name="Hour A."/>
            <person name="Lee P."/>
            <person name="Lin S."/>
            <person name="Lin Y."/>
            <person name="Liou J."/>
            <person name="Liu S."/>
            <person name="Hsing Y."/>
            <person name="Raghuvanshi S."/>
            <person name="Mohanty A."/>
            <person name="Bharti A.K."/>
            <person name="Gaur A."/>
            <person name="Gupta V."/>
            <person name="Kumar D."/>
            <person name="Ravi V."/>
            <person name="Vij S."/>
            <person name="Kapur A."/>
            <person name="Khurana P."/>
            <person name="Khurana P."/>
            <person name="Khurana J.P."/>
            <person name="Tyagi A.K."/>
            <person name="Gaikwad K."/>
            <person name="Singh A."/>
            <person name="Dalal V."/>
            <person name="Srivastava S."/>
            <person name="Dixit A."/>
            <person name="Pal A.K."/>
            <person name="Ghazi I.A."/>
            <person name="Yadav M."/>
            <person name="Pandit A."/>
            <person name="Bhargava A."/>
            <person name="Sureshbabu K."/>
            <person name="Batra K."/>
            <person name="Sharma T.R."/>
            <person name="Mohapatra T."/>
            <person name="Singh N.K."/>
            <person name="Messing J."/>
            <person name="Nelson A.B."/>
            <person name="Fuks G."/>
            <person name="Kavchok S."/>
            <person name="Keizer G."/>
            <person name="Linton E."/>
            <person name="Llaca V."/>
            <person name="Song R."/>
            <person name="Tanyolac B."/>
            <person name="Young S."/>
            <person name="Ho-Il K."/>
            <person name="Hahn J.H."/>
            <person name="Sangsakoo G."/>
            <person name="Vanavichit A."/>
            <person name="de Mattos Luiz.A.T."/>
            <person name="Zimmer P.D."/>
            <person name="Malone G."/>
            <person name="Dellagostin O."/>
            <person name="de Oliveira A.C."/>
            <person name="Bevan M."/>
            <person name="Bancroft I."/>
            <person name="Minx P."/>
            <person name="Cordum H."/>
            <person name="Wilson R."/>
            <person name="Cheng Z."/>
            <person name="Jin W."/>
            <person name="Jiang J."/>
            <person name="Leong S.A."/>
            <person name="Iwama H."/>
            <person name="Gojobori T."/>
            <person name="Itoh T."/>
            <person name="Niimura Y."/>
            <person name="Fujii Y."/>
            <person name="Habara T."/>
            <person name="Sakai H."/>
            <person name="Sato Y."/>
            <person name="Wilson G."/>
            <person name="Kumar K."/>
            <person name="McCouch S."/>
            <person name="Juretic N."/>
            <person name="Hoen D."/>
            <person name="Wright S."/>
            <person name="Bruskiewich R."/>
            <person name="Bureau T."/>
            <person name="Miyao A."/>
            <person name="Hirochika H."/>
            <person name="Nishikawa T."/>
            <person name="Kadowaki K."/>
            <person name="Sugiura M."/>
            <person name="Burr B."/>
            <person name="Sasaki T."/>
        </authorList>
    </citation>
    <scope>NUCLEOTIDE SEQUENCE [LARGE SCALE GENOMIC DNA]</scope>
    <source>
        <strain evidence="3">cv. Nipponbare</strain>
    </source>
</reference>
<dbReference type="EMBL" id="AP006860">
    <property type="protein sequence ID" value="BAD69396.1"/>
    <property type="molecule type" value="Genomic_DNA"/>
</dbReference>
<dbReference type="AlphaFoldDB" id="Q5Z585"/>
<dbReference type="InterPro" id="IPR011009">
    <property type="entry name" value="Kinase-like_dom_sf"/>
</dbReference>
<dbReference type="EMBL" id="AP005761">
    <property type="protein sequence ID" value="BAD54641.1"/>
    <property type="molecule type" value="Genomic_DNA"/>
</dbReference>
<name>Q5Z585_ORYSJ</name>
<evidence type="ECO:0000313" key="3">
    <source>
        <dbReference type="Proteomes" id="UP000000763"/>
    </source>
</evidence>
<organism evidence="1 3">
    <name type="scientific">Oryza sativa subsp. japonica</name>
    <name type="common">Rice</name>
    <dbReference type="NCBI Taxonomy" id="39947"/>
    <lineage>
        <taxon>Eukaryota</taxon>
        <taxon>Viridiplantae</taxon>
        <taxon>Streptophyta</taxon>
        <taxon>Embryophyta</taxon>
        <taxon>Tracheophyta</taxon>
        <taxon>Spermatophyta</taxon>
        <taxon>Magnoliopsida</taxon>
        <taxon>Liliopsida</taxon>
        <taxon>Poales</taxon>
        <taxon>Poaceae</taxon>
        <taxon>BOP clade</taxon>
        <taxon>Oryzoideae</taxon>
        <taxon>Oryzeae</taxon>
        <taxon>Oryzinae</taxon>
        <taxon>Oryza</taxon>
        <taxon>Oryza sativa</taxon>
    </lineage>
</organism>
<reference evidence="3" key="4">
    <citation type="journal article" date="2008" name="Nucleic Acids Res.">
        <title>The rice annotation project database (RAP-DB): 2008 update.</title>
        <authorList>
            <consortium name="The rice annotation project (RAP)"/>
        </authorList>
    </citation>
    <scope>GENOME REANNOTATION</scope>
    <source>
        <strain evidence="3">cv. Nipponbare</strain>
    </source>
</reference>
<protein>
    <submittedName>
        <fullName evidence="1">Uncharacterized protein</fullName>
    </submittedName>
</protein>
<gene>
    <name evidence="2" type="ORF">B1026E06.33</name>
    <name evidence="1" type="ORF">B1066D09.19</name>
</gene>
<dbReference type="SUPFAM" id="SSF56112">
    <property type="entry name" value="Protein kinase-like (PK-like)"/>
    <property type="match status" value="1"/>
</dbReference>
<proteinExistence type="predicted"/>
<dbReference type="Proteomes" id="UP000000763">
    <property type="component" value="Chromosome 6"/>
</dbReference>